<comment type="function">
    <text evidence="5">Catalyzes the synthesis of 5,6-dihydrouridine (D), a modified base found in the D-loop of most tRNAs, via the reduction of the C5-C6 double bond in target uridines.</text>
</comment>
<feature type="domain" description="DUS-like FMN-binding" evidence="6">
    <location>
        <begin position="9"/>
        <end position="304"/>
    </location>
</feature>
<dbReference type="Gene3D" id="3.20.20.70">
    <property type="entry name" value="Aldolase class I"/>
    <property type="match status" value="1"/>
</dbReference>
<evidence type="ECO:0000256" key="4">
    <source>
        <dbReference type="ARBA" id="ARBA00023002"/>
    </source>
</evidence>
<keyword evidence="4 5" id="KW-0560">Oxidoreductase</keyword>
<dbReference type="PANTHER" id="PTHR45846:SF1">
    <property type="entry name" value="TRNA-DIHYDROURIDINE(47) SYNTHASE [NAD(P)(+)]-LIKE"/>
    <property type="match status" value="1"/>
</dbReference>
<dbReference type="EC" id="1.3.1.-" evidence="5"/>
<dbReference type="Proteomes" id="UP001062263">
    <property type="component" value="Chromosome"/>
</dbReference>
<protein>
    <recommendedName>
        <fullName evidence="5">tRNA-dihydrouridine synthase</fullName>
        <ecNumber evidence="5">1.3.1.-</ecNumber>
    </recommendedName>
</protein>
<evidence type="ECO:0000256" key="3">
    <source>
        <dbReference type="ARBA" id="ARBA00022694"/>
    </source>
</evidence>
<accession>A0ABM7ZCX0</accession>
<dbReference type="SUPFAM" id="SSF51395">
    <property type="entry name" value="FMN-linked oxidoreductases"/>
    <property type="match status" value="1"/>
</dbReference>
<keyword evidence="8" id="KW-1185">Reference proteome</keyword>
<keyword evidence="1 5" id="KW-0285">Flavoprotein</keyword>
<name>A0ABM7ZCX0_9BACT</name>
<evidence type="ECO:0000256" key="1">
    <source>
        <dbReference type="ARBA" id="ARBA00022630"/>
    </source>
</evidence>
<dbReference type="CDD" id="cd02801">
    <property type="entry name" value="DUS_like_FMN"/>
    <property type="match status" value="1"/>
</dbReference>
<evidence type="ECO:0000256" key="5">
    <source>
        <dbReference type="PIRNR" id="PIRNR006621"/>
    </source>
</evidence>
<dbReference type="PIRSF" id="PIRSF006621">
    <property type="entry name" value="Dus"/>
    <property type="match status" value="1"/>
</dbReference>
<dbReference type="InterPro" id="IPR001269">
    <property type="entry name" value="DUS_fam"/>
</dbReference>
<gene>
    <name evidence="7" type="primary">dusC</name>
    <name evidence="7" type="ORF">Abiwalacus_00950</name>
</gene>
<reference evidence="7" key="1">
    <citation type="submission" date="2022-06" db="EMBL/GenBank/DDBJ databases">
        <title>Akkermansia biwalacus sp. nov., an anaerobic mucin-degrading bacterium isolated from human intestine.</title>
        <authorList>
            <person name="Kobayashi Y."/>
            <person name="Inoue S."/>
            <person name="Kawahara T."/>
            <person name="Kohda N."/>
        </authorList>
    </citation>
    <scope>NUCLEOTIDE SEQUENCE</scope>
    <source>
        <strain evidence="7">WON2089</strain>
    </source>
</reference>
<dbReference type="PANTHER" id="PTHR45846">
    <property type="entry name" value="TRNA-DIHYDROURIDINE(47) SYNTHASE [NAD(P)(+)]-LIKE"/>
    <property type="match status" value="1"/>
</dbReference>
<evidence type="ECO:0000313" key="8">
    <source>
        <dbReference type="Proteomes" id="UP001062263"/>
    </source>
</evidence>
<keyword evidence="2 5" id="KW-0288">FMN</keyword>
<dbReference type="InterPro" id="IPR013785">
    <property type="entry name" value="Aldolase_TIM"/>
</dbReference>
<proteinExistence type="inferred from homology"/>
<evidence type="ECO:0000256" key="2">
    <source>
        <dbReference type="ARBA" id="ARBA00022643"/>
    </source>
</evidence>
<organism evidence="7 8">
    <name type="scientific">Akkermansia biwaensis</name>
    <dbReference type="NCBI Taxonomy" id="2946555"/>
    <lineage>
        <taxon>Bacteria</taxon>
        <taxon>Pseudomonadati</taxon>
        <taxon>Verrucomicrobiota</taxon>
        <taxon>Verrucomicrobiia</taxon>
        <taxon>Verrucomicrobiales</taxon>
        <taxon>Akkermansiaceae</taxon>
        <taxon>Akkermansia</taxon>
    </lineage>
</organism>
<comment type="cofactor">
    <cofactor evidence="5">
        <name>FMN</name>
        <dbReference type="ChEBI" id="CHEBI:58210"/>
    </cofactor>
</comment>
<dbReference type="EMBL" id="AP025943">
    <property type="protein sequence ID" value="BDL42521.1"/>
    <property type="molecule type" value="Genomic_DNA"/>
</dbReference>
<evidence type="ECO:0000259" key="6">
    <source>
        <dbReference type="Pfam" id="PF01207"/>
    </source>
</evidence>
<dbReference type="RefSeq" id="WP_215435014.1">
    <property type="nucleotide sequence ID" value="NZ_AP025943.1"/>
</dbReference>
<sequence>MHKPMLLALAPMKDVTDLAFIKTLNDLNSLPDYFITEYFRTVAHHKKMDPYIMRSIDENPTGRPIYGQLVGQEPEHLVRDALNLMNHACAGVDLNMGCPAPIVCRRGAGGGMLRSLRAMDSALGALRDSLPAGGFSVKCRLGYETPDEFERILPVIARHAPDRVCIHARTVREGYRSPVHPEWVKWAVETLKCPVIANGNIVDTQTAEAWVRLAAPAGLMAGRTALRNPWIFSQLRAHFRGEAATAPTFRDLLRYIRSLYKHTLEMQDHYVEEKHIHRMKKYLVYTARGLPEEFDHHMKRAKTSRDFMHICEEILDNDTPFPSTPPEDTHLFAHFNALLTQEKACLPAGIQL</sequence>
<dbReference type="Pfam" id="PF01207">
    <property type="entry name" value="Dus"/>
    <property type="match status" value="1"/>
</dbReference>
<dbReference type="InterPro" id="IPR035587">
    <property type="entry name" value="DUS-like_FMN-bd"/>
</dbReference>
<evidence type="ECO:0000313" key="7">
    <source>
        <dbReference type="EMBL" id="BDL42521.1"/>
    </source>
</evidence>
<keyword evidence="3 5" id="KW-0819">tRNA processing</keyword>
<comment type="similarity">
    <text evidence="5">Belongs to the dus family.</text>
</comment>